<accession>A0A4Q6XT45</accession>
<sequence>MDAHPGTEIVIDRDAGPAGKLAMSIRADRAFALGDFRIDGKLAGLHGQAWRLDATTDETTLSSSDLPAIRQLSRADATRQR</sequence>
<proteinExistence type="predicted"/>
<dbReference type="Proteomes" id="UP000292085">
    <property type="component" value="Unassembled WGS sequence"/>
</dbReference>
<dbReference type="RefSeq" id="WP_130160233.1">
    <property type="nucleotide sequence ID" value="NZ_SGIS01000058.1"/>
</dbReference>
<evidence type="ECO:0000313" key="1">
    <source>
        <dbReference type="EMBL" id="RZF60644.1"/>
    </source>
</evidence>
<organism evidence="1 2">
    <name type="scientific">Sphingomonas populi</name>
    <dbReference type="NCBI Taxonomy" id="2484750"/>
    <lineage>
        <taxon>Bacteria</taxon>
        <taxon>Pseudomonadati</taxon>
        <taxon>Pseudomonadota</taxon>
        <taxon>Alphaproteobacteria</taxon>
        <taxon>Sphingomonadales</taxon>
        <taxon>Sphingomonadaceae</taxon>
        <taxon>Sphingomonas</taxon>
    </lineage>
</organism>
<reference evidence="1 2" key="1">
    <citation type="submission" date="2019-02" db="EMBL/GenBank/DDBJ databases">
        <authorList>
            <person name="Li Y."/>
        </authorList>
    </citation>
    <scope>NUCLEOTIDE SEQUENCE [LARGE SCALE GENOMIC DNA]</scope>
    <source>
        <strain evidence="1 2">3-7</strain>
    </source>
</reference>
<gene>
    <name evidence="1" type="ORF">EWE75_22015</name>
</gene>
<protein>
    <submittedName>
        <fullName evidence="1">Uncharacterized protein</fullName>
    </submittedName>
</protein>
<keyword evidence="2" id="KW-1185">Reference proteome</keyword>
<comment type="caution">
    <text evidence="1">The sequence shown here is derived from an EMBL/GenBank/DDBJ whole genome shotgun (WGS) entry which is preliminary data.</text>
</comment>
<evidence type="ECO:0000313" key="2">
    <source>
        <dbReference type="Proteomes" id="UP000292085"/>
    </source>
</evidence>
<dbReference type="AlphaFoldDB" id="A0A4Q6XT45"/>
<name>A0A4Q6XT45_9SPHN</name>
<dbReference type="EMBL" id="SGIS01000058">
    <property type="protein sequence ID" value="RZF60644.1"/>
    <property type="molecule type" value="Genomic_DNA"/>
</dbReference>
<dbReference type="OrthoDB" id="330924at2"/>